<dbReference type="Proteomes" id="UP001243623">
    <property type="component" value="Chromosome"/>
</dbReference>
<evidence type="ECO:0000313" key="1">
    <source>
        <dbReference type="EMBL" id="WIW71533.1"/>
    </source>
</evidence>
<accession>A0A9Y2AKN6</accession>
<protein>
    <submittedName>
        <fullName evidence="1">Uncharacterized protein</fullName>
    </submittedName>
</protein>
<keyword evidence="2" id="KW-1185">Reference proteome</keyword>
<organism evidence="1 2">
    <name type="scientific">Selenobaculum gibii</name>
    <dbReference type="NCBI Taxonomy" id="3054208"/>
    <lineage>
        <taxon>Bacteria</taxon>
        <taxon>Bacillati</taxon>
        <taxon>Bacillota</taxon>
        <taxon>Negativicutes</taxon>
        <taxon>Selenomonadales</taxon>
        <taxon>Selenomonadaceae</taxon>
        <taxon>Selenobaculum</taxon>
    </lineage>
</organism>
<gene>
    <name evidence="1" type="ORF">P3F81_04295</name>
</gene>
<proteinExistence type="predicted"/>
<dbReference type="EMBL" id="CP120678">
    <property type="protein sequence ID" value="WIW71533.1"/>
    <property type="molecule type" value="Genomic_DNA"/>
</dbReference>
<sequence>MQQRMQAIIYDPGFVSFHQDKGIGQKDFKNGKKIAWWELLMLHQILLLMEENSEEVISFFQRIRTT</sequence>
<dbReference type="RefSeq" id="WP_147667914.1">
    <property type="nucleotide sequence ID" value="NZ_CP120678.1"/>
</dbReference>
<reference evidence="1" key="1">
    <citation type="submission" date="2023-03" db="EMBL/GenBank/DDBJ databases">
        <title>Selenobaculum gbiensis gen. nov. sp. nov., a new bacterium isolated from the gut microbiota of IBD patient.</title>
        <authorList>
            <person name="Yeo S."/>
            <person name="Park H."/>
            <person name="Huh C.S."/>
        </authorList>
    </citation>
    <scope>NUCLEOTIDE SEQUENCE</scope>
    <source>
        <strain evidence="1">ICN-92133</strain>
    </source>
</reference>
<dbReference type="KEGG" id="sgbi:P3F81_04295"/>
<dbReference type="AlphaFoldDB" id="A0A9Y2AKN6"/>
<evidence type="ECO:0000313" key="2">
    <source>
        <dbReference type="Proteomes" id="UP001243623"/>
    </source>
</evidence>
<name>A0A9Y2AKN6_9FIRM</name>